<sequence length="75" mass="8453">MPKQHTSFRIDEHDREYLQQIAEATGTTPSNALRHLITMSRFIISPEMLAMGVYPDQTAVALGPIMQSWGIAPKR</sequence>
<protein>
    <submittedName>
        <fullName evidence="1">Uncharacterized protein</fullName>
    </submittedName>
</protein>
<dbReference type="AlphaFoldDB" id="A0A6N6N4I6"/>
<organism evidence="1 2">
    <name type="scientific">Pseudodesulfovibrio senegalensis</name>
    <dbReference type="NCBI Taxonomy" id="1721087"/>
    <lineage>
        <taxon>Bacteria</taxon>
        <taxon>Pseudomonadati</taxon>
        <taxon>Thermodesulfobacteriota</taxon>
        <taxon>Desulfovibrionia</taxon>
        <taxon>Desulfovibrionales</taxon>
        <taxon>Desulfovibrionaceae</taxon>
    </lineage>
</organism>
<evidence type="ECO:0000313" key="1">
    <source>
        <dbReference type="EMBL" id="KAB1443072.1"/>
    </source>
</evidence>
<accession>A0A6N6N4I6</accession>
<dbReference type="EMBL" id="WAIE01000001">
    <property type="protein sequence ID" value="KAB1443072.1"/>
    <property type="molecule type" value="Genomic_DNA"/>
</dbReference>
<dbReference type="Proteomes" id="UP000438699">
    <property type="component" value="Unassembled WGS sequence"/>
</dbReference>
<gene>
    <name evidence="1" type="ORF">F8A88_02065</name>
</gene>
<dbReference type="RefSeq" id="WP_151149367.1">
    <property type="nucleotide sequence ID" value="NZ_WAIE01000001.1"/>
</dbReference>
<reference evidence="1 2" key="1">
    <citation type="journal article" date="2017" name="Int. J. Syst. Evol. Microbiol.">
        <title>Desulfovibrio senegalensis sp. nov., a mesophilic sulfate reducer isolated from marine sediment.</title>
        <authorList>
            <person name="Thioye A."/>
            <person name="Gam Z.B.A."/>
            <person name="Mbengue M."/>
            <person name="Cayol J.L."/>
            <person name="Joseph-Bartoli M."/>
            <person name="Toure-Kane C."/>
            <person name="Labat M."/>
        </authorList>
    </citation>
    <scope>NUCLEOTIDE SEQUENCE [LARGE SCALE GENOMIC DNA]</scope>
    <source>
        <strain evidence="1 2">DSM 101509</strain>
    </source>
</reference>
<keyword evidence="2" id="KW-1185">Reference proteome</keyword>
<proteinExistence type="predicted"/>
<name>A0A6N6N4I6_9BACT</name>
<evidence type="ECO:0000313" key="2">
    <source>
        <dbReference type="Proteomes" id="UP000438699"/>
    </source>
</evidence>
<comment type="caution">
    <text evidence="1">The sequence shown here is derived from an EMBL/GenBank/DDBJ whole genome shotgun (WGS) entry which is preliminary data.</text>
</comment>